<reference evidence="2" key="1">
    <citation type="journal article" date="2024" name="Proc. Natl. Acad. Sci. U.S.A.">
        <title>Extraordinary preservation of gene collinearity over three hundred million years revealed in homosporous lycophytes.</title>
        <authorList>
            <person name="Li C."/>
            <person name="Wickell D."/>
            <person name="Kuo L.Y."/>
            <person name="Chen X."/>
            <person name="Nie B."/>
            <person name="Liao X."/>
            <person name="Peng D."/>
            <person name="Ji J."/>
            <person name="Jenkins J."/>
            <person name="Williams M."/>
            <person name="Shu S."/>
            <person name="Plott C."/>
            <person name="Barry K."/>
            <person name="Rajasekar S."/>
            <person name="Grimwood J."/>
            <person name="Han X."/>
            <person name="Sun S."/>
            <person name="Hou Z."/>
            <person name="He W."/>
            <person name="Dai G."/>
            <person name="Sun C."/>
            <person name="Schmutz J."/>
            <person name="Leebens-Mack J.H."/>
            <person name="Li F.W."/>
            <person name="Wang L."/>
        </authorList>
    </citation>
    <scope>NUCLEOTIDE SEQUENCE [LARGE SCALE GENOMIC DNA]</scope>
    <source>
        <strain evidence="2">cv. PW_Plant_1</strain>
    </source>
</reference>
<accession>A0ACC2CEH6</accession>
<protein>
    <submittedName>
        <fullName evidence="1">Uncharacterized protein</fullName>
    </submittedName>
</protein>
<sequence>MAHPLSSEHALCQEKDAASPYTQNPEPLSTYISISSSFPCLSNSSDFDKKYYAEGFSGHSSCSSSNQLARSRSGWHLSDLNSEAHFFAFDGNSNDSVSLFSLDNPINVVNHLAANSQVLPRNSSHAEPTSSEYMCTSMDNGVWQQMTNPAVSYTSNTLGSVLLSSTEPLVDVESARNREMLDCAIIKELLGRSGNNNSINIVSPLCLEPCVITRAQLPINTHSLNWNQLDGFKNTHLTTGLLNIDHSIRVANLEDSSCLARFYSEPGLSQRVEKFAFPSSCDQSMCSGGGAHFHLTSEALQCQDLPCFKKVTQASCPLPQTSPEAGSNVKATIDHPTCENANMVGNVHDIVVDIDENNKRCRSKCTSLQASDETTRVHDAFTPDYSSDAGPKIASPGINEVVFSPEKKRQRQFSEDTRPDIPSLSQTISEHKAESEGANSTMHEFLKGSIESGQKKPKVDKSSSENSGNASPISTKGNVKPPEPPPKLDYIHVRARRGQATDSHSLAERVRREKISERMKFLQDLVPGCSKVTGKALMLDEIINYVQSLQSQVEFLSMKLAAVNPKQDSSCDMLIMKEFHDSQQTAHRLGLPSQLYLRPVNNASEAVLKRMSDSSGLPADAFRNSSSQASGVWDSEL</sequence>
<dbReference type="Proteomes" id="UP001162992">
    <property type="component" value="Chromosome 10"/>
</dbReference>
<evidence type="ECO:0000313" key="2">
    <source>
        <dbReference type="Proteomes" id="UP001162992"/>
    </source>
</evidence>
<proteinExistence type="predicted"/>
<keyword evidence="2" id="KW-1185">Reference proteome</keyword>
<gene>
    <name evidence="1" type="ORF">O6H91_10G015300</name>
</gene>
<comment type="caution">
    <text evidence="1">The sequence shown here is derived from an EMBL/GenBank/DDBJ whole genome shotgun (WGS) entry which is preliminary data.</text>
</comment>
<dbReference type="EMBL" id="CM055101">
    <property type="protein sequence ID" value="KAJ7540446.1"/>
    <property type="molecule type" value="Genomic_DNA"/>
</dbReference>
<name>A0ACC2CEH6_DIPCM</name>
<evidence type="ECO:0000313" key="1">
    <source>
        <dbReference type="EMBL" id="KAJ7540446.1"/>
    </source>
</evidence>
<organism evidence="1 2">
    <name type="scientific">Diphasiastrum complanatum</name>
    <name type="common">Issler's clubmoss</name>
    <name type="synonym">Lycopodium complanatum</name>
    <dbReference type="NCBI Taxonomy" id="34168"/>
    <lineage>
        <taxon>Eukaryota</taxon>
        <taxon>Viridiplantae</taxon>
        <taxon>Streptophyta</taxon>
        <taxon>Embryophyta</taxon>
        <taxon>Tracheophyta</taxon>
        <taxon>Lycopodiopsida</taxon>
        <taxon>Lycopodiales</taxon>
        <taxon>Lycopodiaceae</taxon>
        <taxon>Lycopodioideae</taxon>
        <taxon>Diphasiastrum</taxon>
    </lineage>
</organism>